<dbReference type="PANTHER" id="PTHR12974:SF30">
    <property type="entry name" value="TERMINAL NUCLEOTIDYLTRANSFERASE 5D"/>
    <property type="match status" value="1"/>
</dbReference>
<evidence type="ECO:0000256" key="2">
    <source>
        <dbReference type="ARBA" id="ARBA00012388"/>
    </source>
</evidence>
<dbReference type="GO" id="GO:0048255">
    <property type="term" value="P:mRNA stabilization"/>
    <property type="evidence" value="ECO:0007669"/>
    <property type="project" value="TreeGrafter"/>
</dbReference>
<keyword evidence="3" id="KW-0808">Transferase</keyword>
<protein>
    <recommendedName>
        <fullName evidence="2">polynucleotide adenylyltransferase</fullName>
        <ecNumber evidence="2">2.7.7.19</ecNumber>
    </recommendedName>
</protein>
<feature type="compositionally biased region" description="Polar residues" evidence="5">
    <location>
        <begin position="357"/>
        <end position="371"/>
    </location>
</feature>
<accession>A0AA88M1J6</accession>
<dbReference type="SMART" id="SM01153">
    <property type="entry name" value="DUF1693"/>
    <property type="match status" value="1"/>
</dbReference>
<comment type="caution">
    <text evidence="6">The sequence shown here is derived from an EMBL/GenBank/DDBJ whole genome shotgun (WGS) entry which is preliminary data.</text>
</comment>
<dbReference type="Proteomes" id="UP001187415">
    <property type="component" value="Unassembled WGS sequence"/>
</dbReference>
<keyword evidence="7" id="KW-1185">Reference proteome</keyword>
<comment type="similarity">
    <text evidence="1">Belongs to the TENT family.</text>
</comment>
<reference evidence="6" key="1">
    <citation type="submission" date="2023-07" db="EMBL/GenBank/DDBJ databases">
        <title>Chromosome-level Genome Assembly of Striped Snakehead (Channa striata).</title>
        <authorList>
            <person name="Liu H."/>
        </authorList>
    </citation>
    <scope>NUCLEOTIDE SEQUENCE</scope>
    <source>
        <strain evidence="6">Gz</strain>
        <tissue evidence="6">Muscle</tissue>
    </source>
</reference>
<feature type="region of interest" description="Disordered" evidence="5">
    <location>
        <begin position="470"/>
        <end position="514"/>
    </location>
</feature>
<sequence>MECFLLNLASNQMKMMELQTEKRFHNLTLEQVQALDKVLTEVIPIHGRGNFPTLQVRAKDIIRVVKDRLAERDIRVKDIRLNGATASHVLVRDNGLGYRDLDIIFGVELPRQEDFQVIKEVVLGSLRDLLPCGVNRRKITCLTMKEAYVQKMVKVFNEHDRWSLISLSNNRAKTLGLRFVSSLRRQFEFSVDSFQIILDRMLEFYWETERKQGEKLAMHSVNLFKRDNENENKEQEESHIPQDVEENTEKDSAMATSAQGPNQDEADSVLDKELPNEHVDGKTQPLLEPESVGLPQEEEEEDVHSEEDIVFELCEENGEEKRPFHSDYPLVSSAETLFTEVQDPLLTHPCLKLQSNEDTSVSQASNQASTTHTEKPASPEIVRCEEIAPFKSDSLVCRTENTSSVQDSHLECSFPPPPKKTCSTSQDVVPDYCPSPKLQRKMSRKMINKPEKWSLLTDLSDLTTQLFPPIEIPKPLQSKPPLLDGTQAPCSKEPDSKSENVEGAEALTAPTYSPATVIQEAGGSAETIEQAVKPKQSKKPPDLETQTQTCAAPEPQVDEQKPQLPGTIPKNCEASSWAEAPREPTITVEAECMYGDYEQAMDHLCNRLIATHNPEEIRGGGLLKYSDLLVRNFRPASETEIKSLERYMCSRFFIDFPDVSEQQRKIEAYLHCHFIGNEETSKYDYLMTLRRVIDESTVCLMGHERRQTLNMITVLALRVLGEQNAIPNTANVTCFYQPAPYMTEPIYSSYFITQAQPPLVYHPYPLHVHVQTGLV</sequence>
<dbReference type="InterPro" id="IPR012937">
    <property type="entry name" value="TET5"/>
</dbReference>
<dbReference type="GO" id="GO:1990817">
    <property type="term" value="F:poly(A) RNA polymerase activity"/>
    <property type="evidence" value="ECO:0007669"/>
    <property type="project" value="UniProtKB-EC"/>
</dbReference>
<evidence type="ECO:0000256" key="3">
    <source>
        <dbReference type="ARBA" id="ARBA00022679"/>
    </source>
</evidence>
<dbReference type="GO" id="GO:0003723">
    <property type="term" value="F:RNA binding"/>
    <property type="evidence" value="ECO:0007669"/>
    <property type="project" value="TreeGrafter"/>
</dbReference>
<gene>
    <name evidence="6" type="ORF">Q5P01_019489</name>
</gene>
<dbReference type="PANTHER" id="PTHR12974">
    <property type="entry name" value="PRION-LIKE- Q/N-RICH -DOMAIN-BEARING PROTEIN PROTEIN 44"/>
    <property type="match status" value="1"/>
</dbReference>
<dbReference type="Pfam" id="PF07984">
    <property type="entry name" value="NTP_transf_7"/>
    <property type="match status" value="2"/>
</dbReference>
<evidence type="ECO:0000256" key="4">
    <source>
        <dbReference type="ARBA" id="ARBA00047933"/>
    </source>
</evidence>
<evidence type="ECO:0000256" key="5">
    <source>
        <dbReference type="SAM" id="MobiDB-lite"/>
    </source>
</evidence>
<evidence type="ECO:0000256" key="1">
    <source>
        <dbReference type="ARBA" id="ARBA00007631"/>
    </source>
</evidence>
<feature type="region of interest" description="Disordered" evidence="5">
    <location>
        <begin position="357"/>
        <end position="377"/>
    </location>
</feature>
<evidence type="ECO:0000313" key="7">
    <source>
        <dbReference type="Proteomes" id="UP001187415"/>
    </source>
</evidence>
<name>A0AA88M1J6_CHASR</name>
<feature type="compositionally biased region" description="Basic and acidic residues" evidence="5">
    <location>
        <begin position="269"/>
        <end position="281"/>
    </location>
</feature>
<feature type="compositionally biased region" description="Acidic residues" evidence="5">
    <location>
        <begin position="296"/>
        <end position="305"/>
    </location>
</feature>
<dbReference type="AlphaFoldDB" id="A0AA88M1J6"/>
<comment type="catalytic activity">
    <reaction evidence="4">
        <text>RNA(n) + ATP = RNA(n)-3'-adenine ribonucleotide + diphosphate</text>
        <dbReference type="Rhea" id="RHEA:11332"/>
        <dbReference type="Rhea" id="RHEA-COMP:14527"/>
        <dbReference type="Rhea" id="RHEA-COMP:17347"/>
        <dbReference type="ChEBI" id="CHEBI:30616"/>
        <dbReference type="ChEBI" id="CHEBI:33019"/>
        <dbReference type="ChEBI" id="CHEBI:140395"/>
        <dbReference type="ChEBI" id="CHEBI:173115"/>
        <dbReference type="EC" id="2.7.7.19"/>
    </reaction>
    <physiologicalReaction direction="left-to-right" evidence="4">
        <dbReference type="Rhea" id="RHEA:11333"/>
    </physiologicalReaction>
</comment>
<feature type="region of interest" description="Disordered" evidence="5">
    <location>
        <begin position="527"/>
        <end position="580"/>
    </location>
</feature>
<dbReference type="EC" id="2.7.7.19" evidence="2"/>
<organism evidence="6 7">
    <name type="scientific">Channa striata</name>
    <name type="common">Snakehead murrel</name>
    <name type="synonym">Ophicephalus striatus</name>
    <dbReference type="NCBI Taxonomy" id="64152"/>
    <lineage>
        <taxon>Eukaryota</taxon>
        <taxon>Metazoa</taxon>
        <taxon>Chordata</taxon>
        <taxon>Craniata</taxon>
        <taxon>Vertebrata</taxon>
        <taxon>Euteleostomi</taxon>
        <taxon>Actinopterygii</taxon>
        <taxon>Neopterygii</taxon>
        <taxon>Teleostei</taxon>
        <taxon>Neoteleostei</taxon>
        <taxon>Acanthomorphata</taxon>
        <taxon>Anabantaria</taxon>
        <taxon>Anabantiformes</taxon>
        <taxon>Channoidei</taxon>
        <taxon>Channidae</taxon>
        <taxon>Channa</taxon>
    </lineage>
</organism>
<evidence type="ECO:0000313" key="6">
    <source>
        <dbReference type="EMBL" id="KAK2828455.1"/>
    </source>
</evidence>
<feature type="compositionally biased region" description="Basic and acidic residues" evidence="5">
    <location>
        <begin position="227"/>
        <end position="252"/>
    </location>
</feature>
<feature type="region of interest" description="Disordered" evidence="5">
    <location>
        <begin position="227"/>
        <end position="305"/>
    </location>
</feature>
<dbReference type="EMBL" id="JAUPFM010000015">
    <property type="protein sequence ID" value="KAK2828455.1"/>
    <property type="molecule type" value="Genomic_DNA"/>
</dbReference>
<proteinExistence type="inferred from homology"/>